<accession>A0ABU7IMV9</accession>
<keyword evidence="2" id="KW-1185">Reference proteome</keyword>
<reference evidence="1 2" key="1">
    <citation type="submission" date="2024-01" db="EMBL/GenBank/DDBJ databases">
        <title>Maribacter spp. originated from different algae showed divergent polysaccharides utilization ability.</title>
        <authorList>
            <person name="Wang H."/>
            <person name="Wu Y."/>
        </authorList>
    </citation>
    <scope>NUCLEOTIDE SEQUENCE [LARGE SCALE GENOMIC DNA]</scope>
    <source>
        <strain evidence="1 2">KPT27_14</strain>
    </source>
</reference>
<dbReference type="EMBL" id="JAZDDF010000042">
    <property type="protein sequence ID" value="MEE1974304.1"/>
    <property type="molecule type" value="Genomic_DNA"/>
</dbReference>
<sequence length="112" mass="12216">AVASTAMAVDAAARAGANRNYLGQYNSYGAQMNRASQMFAAIGTVSFNEMAKRFKASAATENSQFILTKLDSGVGLVKINKDSGNVEKEILLKDKKPVYKVDEYGGFLYYQR</sequence>
<gene>
    <name evidence="1" type="ORF">V1H85_17760</name>
</gene>
<evidence type="ECO:0000313" key="1">
    <source>
        <dbReference type="EMBL" id="MEE1974304.1"/>
    </source>
</evidence>
<evidence type="ECO:0000313" key="2">
    <source>
        <dbReference type="Proteomes" id="UP001343698"/>
    </source>
</evidence>
<name>A0ABU7IMV9_9FLAO</name>
<feature type="non-terminal residue" evidence="1">
    <location>
        <position position="112"/>
    </location>
</feature>
<feature type="non-terminal residue" evidence="1">
    <location>
        <position position="1"/>
    </location>
</feature>
<protein>
    <submittedName>
        <fullName evidence="1">Uncharacterized protein</fullName>
    </submittedName>
</protein>
<comment type="caution">
    <text evidence="1">The sequence shown here is derived from an EMBL/GenBank/DDBJ whole genome shotgun (WGS) entry which is preliminary data.</text>
</comment>
<organism evidence="1 2">
    <name type="scientific">Maribacter flavus</name>
    <dbReference type="NCBI Taxonomy" id="1658664"/>
    <lineage>
        <taxon>Bacteria</taxon>
        <taxon>Pseudomonadati</taxon>
        <taxon>Bacteroidota</taxon>
        <taxon>Flavobacteriia</taxon>
        <taxon>Flavobacteriales</taxon>
        <taxon>Flavobacteriaceae</taxon>
        <taxon>Maribacter</taxon>
    </lineage>
</organism>
<dbReference type="Proteomes" id="UP001343698">
    <property type="component" value="Unassembled WGS sequence"/>
</dbReference>
<proteinExistence type="predicted"/>